<dbReference type="AlphaFoldDB" id="I8RJ29"/>
<name>I8RJ29_9FIRM</name>
<dbReference type="PATRIC" id="fig|1149862.3.peg.1095"/>
<gene>
    <name evidence="1" type="ORF">FB4_0204</name>
</gene>
<reference evidence="1 2" key="1">
    <citation type="journal article" date="2012" name="J. Bacteriol.">
        <title>Draft Genome Sequences for Two Metal-Reducing Pelosinus fermentans Strains Isolated from a Cr(VI)-Contaminated Site and for Type Strain R7.</title>
        <authorList>
            <person name="Brown S.D."/>
            <person name="Podar M."/>
            <person name="Klingeman D.M."/>
            <person name="Johnson C.M."/>
            <person name="Yang Z.K."/>
            <person name="Utturkar S.M."/>
            <person name="Land M.L."/>
            <person name="Mosher J.J."/>
            <person name="Hurt R.A.Jr."/>
            <person name="Phelps T.J."/>
            <person name="Palumbo A.V."/>
            <person name="Arkin A.P."/>
            <person name="Hazen T.C."/>
            <person name="Elias D.A."/>
        </authorList>
    </citation>
    <scope>NUCLEOTIDE SEQUENCE [LARGE SCALE GENOMIC DNA]</scope>
    <source>
        <strain evidence="1 2">B4</strain>
    </source>
</reference>
<comment type="caution">
    <text evidence="1">The sequence shown here is derived from an EMBL/GenBank/DDBJ whole genome shotgun (WGS) entry which is preliminary data.</text>
</comment>
<sequence>MDLLVQKPQFNLVAFGLGKAVRVEDISYMKSRKMEYKSPLKDLKTDGLVSDFSPLELRVTYWDSKESRISQVTIPVDLVAEGLIEIKTMEVEKCKTI</sequence>
<proteinExistence type="predicted"/>
<protein>
    <submittedName>
        <fullName evidence="1">Uncharacterized protein</fullName>
    </submittedName>
</protein>
<organism evidence="1 2">
    <name type="scientific">Pelosinus fermentans B4</name>
    <dbReference type="NCBI Taxonomy" id="1149862"/>
    <lineage>
        <taxon>Bacteria</taxon>
        <taxon>Bacillati</taxon>
        <taxon>Bacillota</taxon>
        <taxon>Negativicutes</taxon>
        <taxon>Selenomonadales</taxon>
        <taxon>Sporomusaceae</taxon>
        <taxon>Pelosinus</taxon>
    </lineage>
</organism>
<accession>I8RJ29</accession>
<dbReference type="Proteomes" id="UP000004324">
    <property type="component" value="Unassembled WGS sequence"/>
</dbReference>
<evidence type="ECO:0000313" key="2">
    <source>
        <dbReference type="Proteomes" id="UP000004324"/>
    </source>
</evidence>
<keyword evidence="2" id="KW-1185">Reference proteome</keyword>
<dbReference type="RefSeq" id="WP_007932082.1">
    <property type="nucleotide sequence ID" value="NZ_AKVJ01000011.1"/>
</dbReference>
<evidence type="ECO:0000313" key="1">
    <source>
        <dbReference type="EMBL" id="EIW19953.1"/>
    </source>
</evidence>
<dbReference type="EMBL" id="AKVJ01000011">
    <property type="protein sequence ID" value="EIW19953.1"/>
    <property type="molecule type" value="Genomic_DNA"/>
</dbReference>